<keyword evidence="11" id="KW-1185">Reference proteome</keyword>
<dbReference type="InterPro" id="IPR050122">
    <property type="entry name" value="RTK"/>
</dbReference>
<dbReference type="PRINTS" id="PR00109">
    <property type="entry name" value="TYRKINASE"/>
</dbReference>
<sequence length="445" mass="50585">IILFVLRKKRGRFKQIVTGGVQNPSYGDVVAAKYMRNTDTAQVYPNFQEDTHLYAAPDTEESYEIDQREVYQEIDDIYLYPHTELQPVVRNGGINNSDGEEREFFTESDIYWVPASNTAELYEQLSKYRFREIRRDQLQITEHLGSGEFGTVNKGVWEGSPDKSREVAIKLLQKGASEESQVKFLQEAALMGQFSHPNIISLLGVVTLGEPVMIVMELMENGDLKENLISMRPIPGELPPNSLYQQLLDFCHQIAAGMTYLADKSFVHRDLAARNVLLSGNTCKIADFGMARDLEESTYYTSQGGKIPVKWTAPEALHYRKYSTASDVWSFGCLVYEIWSLGHKPFENYTNSQVVNLVMTGWRLPPPPGCPKEIYRLIIHCWHPEASKRPQFAYLLQTLSRSEYELLHMPAKEGDRGRGQASVLGAPLDVSKNTFTDLQNTYTDL</sequence>
<dbReference type="GO" id="GO:0007169">
    <property type="term" value="P:cell surface receptor protein tyrosine kinase signaling pathway"/>
    <property type="evidence" value="ECO:0007669"/>
    <property type="project" value="TreeGrafter"/>
</dbReference>
<dbReference type="Proteomes" id="UP001174909">
    <property type="component" value="Unassembled WGS sequence"/>
</dbReference>
<name>A0AA35SBT8_GEOBA</name>
<evidence type="ECO:0000313" key="11">
    <source>
        <dbReference type="Proteomes" id="UP001174909"/>
    </source>
</evidence>
<evidence type="ECO:0000256" key="1">
    <source>
        <dbReference type="ARBA" id="ARBA00004167"/>
    </source>
</evidence>
<accession>A0AA35SBT8</accession>
<dbReference type="FunFam" id="1.10.510.10:FF:000554">
    <property type="entry name" value="Predicted protein"/>
    <property type="match status" value="1"/>
</dbReference>
<dbReference type="CDD" id="cd00192">
    <property type="entry name" value="PTKc"/>
    <property type="match status" value="1"/>
</dbReference>
<dbReference type="GO" id="GO:0005524">
    <property type="term" value="F:ATP binding"/>
    <property type="evidence" value="ECO:0007669"/>
    <property type="project" value="UniProtKB-UniRule"/>
</dbReference>
<evidence type="ECO:0000256" key="7">
    <source>
        <dbReference type="ARBA" id="ARBA00051243"/>
    </source>
</evidence>
<dbReference type="PANTHER" id="PTHR24416">
    <property type="entry name" value="TYROSINE-PROTEIN KINASE RECEPTOR"/>
    <property type="match status" value="1"/>
</dbReference>
<dbReference type="Pfam" id="PF07714">
    <property type="entry name" value="PK_Tyr_Ser-Thr"/>
    <property type="match status" value="1"/>
</dbReference>
<feature type="non-terminal residue" evidence="10">
    <location>
        <position position="445"/>
    </location>
</feature>
<dbReference type="GO" id="GO:0004714">
    <property type="term" value="F:transmembrane receptor protein tyrosine kinase activity"/>
    <property type="evidence" value="ECO:0007669"/>
    <property type="project" value="UniProtKB-EC"/>
</dbReference>
<dbReference type="Gene3D" id="1.10.510.10">
    <property type="entry name" value="Transferase(Phosphotransferase) domain 1"/>
    <property type="match status" value="1"/>
</dbReference>
<dbReference type="PROSITE" id="PS00109">
    <property type="entry name" value="PROTEIN_KINASE_TYR"/>
    <property type="match status" value="1"/>
</dbReference>
<keyword evidence="6" id="KW-0829">Tyrosine-protein kinase</keyword>
<dbReference type="InterPro" id="IPR017441">
    <property type="entry name" value="Protein_kinase_ATP_BS"/>
</dbReference>
<dbReference type="GO" id="GO:0043235">
    <property type="term" value="C:receptor complex"/>
    <property type="evidence" value="ECO:0007669"/>
    <property type="project" value="TreeGrafter"/>
</dbReference>
<dbReference type="PROSITE" id="PS50011">
    <property type="entry name" value="PROTEIN_KINASE_DOM"/>
    <property type="match status" value="1"/>
</dbReference>
<evidence type="ECO:0000256" key="5">
    <source>
        <dbReference type="ARBA" id="ARBA00022840"/>
    </source>
</evidence>
<dbReference type="EMBL" id="CASHTH010002220">
    <property type="protein sequence ID" value="CAI8026554.1"/>
    <property type="molecule type" value="Genomic_DNA"/>
</dbReference>
<dbReference type="InterPro" id="IPR020635">
    <property type="entry name" value="Tyr_kinase_cat_dom"/>
</dbReference>
<evidence type="ECO:0000256" key="3">
    <source>
        <dbReference type="ARBA" id="ARBA00022741"/>
    </source>
</evidence>
<proteinExistence type="predicted"/>
<comment type="catalytic activity">
    <reaction evidence="7">
        <text>L-tyrosyl-[protein] + ATP = O-phospho-L-tyrosyl-[protein] + ADP + H(+)</text>
        <dbReference type="Rhea" id="RHEA:10596"/>
        <dbReference type="Rhea" id="RHEA-COMP:10136"/>
        <dbReference type="Rhea" id="RHEA-COMP:20101"/>
        <dbReference type="ChEBI" id="CHEBI:15378"/>
        <dbReference type="ChEBI" id="CHEBI:30616"/>
        <dbReference type="ChEBI" id="CHEBI:46858"/>
        <dbReference type="ChEBI" id="CHEBI:61978"/>
        <dbReference type="ChEBI" id="CHEBI:456216"/>
        <dbReference type="EC" id="2.7.10.1"/>
    </reaction>
</comment>
<evidence type="ECO:0000256" key="4">
    <source>
        <dbReference type="ARBA" id="ARBA00022777"/>
    </source>
</evidence>
<keyword evidence="2" id="KW-0808">Transferase</keyword>
<evidence type="ECO:0000256" key="8">
    <source>
        <dbReference type="PROSITE-ProRule" id="PRU10141"/>
    </source>
</evidence>
<comment type="caution">
    <text evidence="10">The sequence shown here is derived from an EMBL/GenBank/DDBJ whole genome shotgun (WGS) entry which is preliminary data.</text>
</comment>
<dbReference type="PROSITE" id="PS00107">
    <property type="entry name" value="PROTEIN_KINASE_ATP"/>
    <property type="match status" value="1"/>
</dbReference>
<gene>
    <name evidence="10" type="ORF">GBAR_LOCUS15249</name>
</gene>
<dbReference type="InterPro" id="IPR001245">
    <property type="entry name" value="Ser-Thr/Tyr_kinase_cat_dom"/>
</dbReference>
<dbReference type="PANTHER" id="PTHR24416:SF539">
    <property type="entry name" value="RECEPTOR PROTEIN-TYROSINE KINASE"/>
    <property type="match status" value="1"/>
</dbReference>
<dbReference type="SUPFAM" id="SSF56112">
    <property type="entry name" value="Protein kinase-like (PK-like)"/>
    <property type="match status" value="1"/>
</dbReference>
<evidence type="ECO:0000259" key="9">
    <source>
        <dbReference type="PROSITE" id="PS50011"/>
    </source>
</evidence>
<comment type="subcellular location">
    <subcellularLocation>
        <location evidence="1">Membrane</location>
        <topology evidence="1">Single-pass membrane protein</topology>
    </subcellularLocation>
</comment>
<dbReference type="InterPro" id="IPR011009">
    <property type="entry name" value="Kinase-like_dom_sf"/>
</dbReference>
<evidence type="ECO:0000313" key="10">
    <source>
        <dbReference type="EMBL" id="CAI8026554.1"/>
    </source>
</evidence>
<dbReference type="SMART" id="SM00219">
    <property type="entry name" value="TyrKc"/>
    <property type="match status" value="1"/>
</dbReference>
<keyword evidence="3 8" id="KW-0547">Nucleotide-binding</keyword>
<organism evidence="10 11">
    <name type="scientific">Geodia barretti</name>
    <name type="common">Barrett's horny sponge</name>
    <dbReference type="NCBI Taxonomy" id="519541"/>
    <lineage>
        <taxon>Eukaryota</taxon>
        <taxon>Metazoa</taxon>
        <taxon>Porifera</taxon>
        <taxon>Demospongiae</taxon>
        <taxon>Heteroscleromorpha</taxon>
        <taxon>Tetractinellida</taxon>
        <taxon>Astrophorina</taxon>
        <taxon>Geodiidae</taxon>
        <taxon>Geodia</taxon>
    </lineage>
</organism>
<keyword evidence="5 8" id="KW-0067">ATP-binding</keyword>
<keyword evidence="10" id="KW-0675">Receptor</keyword>
<dbReference type="GO" id="GO:0005886">
    <property type="term" value="C:plasma membrane"/>
    <property type="evidence" value="ECO:0007669"/>
    <property type="project" value="TreeGrafter"/>
</dbReference>
<dbReference type="Gene3D" id="3.30.200.20">
    <property type="entry name" value="Phosphorylase Kinase, domain 1"/>
    <property type="match status" value="1"/>
</dbReference>
<keyword evidence="4" id="KW-0418">Kinase</keyword>
<dbReference type="InterPro" id="IPR008266">
    <property type="entry name" value="Tyr_kinase_AS"/>
</dbReference>
<feature type="binding site" evidence="8">
    <location>
        <position position="170"/>
    </location>
    <ligand>
        <name>ATP</name>
        <dbReference type="ChEBI" id="CHEBI:30616"/>
    </ligand>
</feature>
<dbReference type="AlphaFoldDB" id="A0AA35SBT8"/>
<evidence type="ECO:0000256" key="2">
    <source>
        <dbReference type="ARBA" id="ARBA00022679"/>
    </source>
</evidence>
<reference evidence="10" key="1">
    <citation type="submission" date="2023-03" db="EMBL/GenBank/DDBJ databases">
        <authorList>
            <person name="Steffen K."/>
            <person name="Cardenas P."/>
        </authorList>
    </citation>
    <scope>NUCLEOTIDE SEQUENCE</scope>
</reference>
<dbReference type="InterPro" id="IPR000719">
    <property type="entry name" value="Prot_kinase_dom"/>
</dbReference>
<evidence type="ECO:0000256" key="6">
    <source>
        <dbReference type="ARBA" id="ARBA00023137"/>
    </source>
</evidence>
<feature type="domain" description="Protein kinase" evidence="9">
    <location>
        <begin position="138"/>
        <end position="407"/>
    </location>
</feature>
<protein>
    <submittedName>
        <fullName evidence="10">Ephrin type-B receptor 3</fullName>
    </submittedName>
</protein>